<accession>A0A0G1PJT2</accession>
<comment type="caution">
    <text evidence="1">The sequence shown here is derived from an EMBL/GenBank/DDBJ whole genome shotgun (WGS) entry which is preliminary data.</text>
</comment>
<organism evidence="1 2">
    <name type="scientific">Candidatus Collierbacteria bacterium GW2011_GWA2_46_26</name>
    <dbReference type="NCBI Taxonomy" id="1618381"/>
    <lineage>
        <taxon>Bacteria</taxon>
        <taxon>Candidatus Collieribacteriota</taxon>
    </lineage>
</organism>
<evidence type="ECO:0000313" key="2">
    <source>
        <dbReference type="Proteomes" id="UP000034794"/>
    </source>
</evidence>
<reference evidence="1 2" key="1">
    <citation type="journal article" date="2015" name="Nature">
        <title>rRNA introns, odd ribosomes, and small enigmatic genomes across a large radiation of phyla.</title>
        <authorList>
            <person name="Brown C.T."/>
            <person name="Hug L.A."/>
            <person name="Thomas B.C."/>
            <person name="Sharon I."/>
            <person name="Castelle C.J."/>
            <person name="Singh A."/>
            <person name="Wilkins M.J."/>
            <person name="Williams K.H."/>
            <person name="Banfield J.F."/>
        </authorList>
    </citation>
    <scope>NUCLEOTIDE SEQUENCE [LARGE SCALE GENOMIC DNA]</scope>
</reference>
<protein>
    <submittedName>
        <fullName evidence="1">Uncharacterized protein</fullName>
    </submittedName>
</protein>
<dbReference type="Proteomes" id="UP000034794">
    <property type="component" value="Unassembled WGS sequence"/>
</dbReference>
<sequence length="375" mass="41448">MEFEVNKEINQCNPYERSVGGSLFRIYATEAQIKYVDRVLEGSIDEFRDSTQEAIEVVCTDNTELSEDILSKSSLQENSSALIAGEIEGGKFVSLKGVFMDILMSKTDNTPLTHISISQNPEYGAITFIKSYLLNKYVNQQEALVFHAGSMTSLDNSSSFVISALSHHINNGDNSGKTTAILASCARENANFAYSSNDEVILSILDNATEVKALPFPSQITIRGKSLETLKTDGVNFNLEDWNGVDSITGQSVSVVTPRGVIEAGYQVLPVNPSRLDWCFIEIDPNLADYSCVEADPQASRQLFWGAVSKRRMNQALNPLFLGETSNTQAYDPITCQPKVDEIFNRLVLSGTKFYILRGGADRDKLNAIFTKLKR</sequence>
<evidence type="ECO:0000313" key="1">
    <source>
        <dbReference type="EMBL" id="KKU32957.1"/>
    </source>
</evidence>
<dbReference type="AlphaFoldDB" id="A0A0G1PJT2"/>
<name>A0A0G1PJT2_9BACT</name>
<proteinExistence type="predicted"/>
<dbReference type="EMBL" id="LCMI01000007">
    <property type="protein sequence ID" value="KKU32957.1"/>
    <property type="molecule type" value="Genomic_DNA"/>
</dbReference>
<gene>
    <name evidence="1" type="ORF">UX47_C0007G0201</name>
</gene>